<name>A0A8X7P3P8_BRACI</name>
<protein>
    <submittedName>
        <fullName evidence="1">Uncharacterized protein</fullName>
    </submittedName>
</protein>
<sequence>MRSVTLSPAFTAAVLLQSSHDSLSVSATPAYTTKPMALKSCIVSQPLSLISSRSLASNARAQEILIEGRGLVKFVAHLKDDEFEFIDP</sequence>
<reference evidence="1 2" key="1">
    <citation type="submission" date="2020-02" db="EMBL/GenBank/DDBJ databases">
        <authorList>
            <person name="Ma Q."/>
            <person name="Huang Y."/>
            <person name="Song X."/>
            <person name="Pei D."/>
        </authorList>
    </citation>
    <scope>NUCLEOTIDE SEQUENCE [LARGE SCALE GENOMIC DNA]</scope>
    <source>
        <strain evidence="1">Sxm20200214</strain>
        <tissue evidence="1">Leaf</tissue>
    </source>
</reference>
<proteinExistence type="predicted"/>
<dbReference type="Proteomes" id="UP000886595">
    <property type="component" value="Unassembled WGS sequence"/>
</dbReference>
<keyword evidence="2" id="KW-1185">Reference proteome</keyword>
<dbReference type="EMBL" id="JAAMPC010000077">
    <property type="protein sequence ID" value="KAG2244556.1"/>
    <property type="molecule type" value="Genomic_DNA"/>
</dbReference>
<gene>
    <name evidence="1" type="ORF">Bca52824_093602</name>
</gene>
<dbReference type="AlphaFoldDB" id="A0A8X7P3P8"/>
<evidence type="ECO:0000313" key="2">
    <source>
        <dbReference type="Proteomes" id="UP000886595"/>
    </source>
</evidence>
<accession>A0A8X7P3P8</accession>
<evidence type="ECO:0000313" key="1">
    <source>
        <dbReference type="EMBL" id="KAG2244556.1"/>
    </source>
</evidence>
<comment type="caution">
    <text evidence="1">The sequence shown here is derived from an EMBL/GenBank/DDBJ whole genome shotgun (WGS) entry which is preliminary data.</text>
</comment>
<organism evidence="1 2">
    <name type="scientific">Brassica carinata</name>
    <name type="common">Ethiopian mustard</name>
    <name type="synonym">Abyssinian cabbage</name>
    <dbReference type="NCBI Taxonomy" id="52824"/>
    <lineage>
        <taxon>Eukaryota</taxon>
        <taxon>Viridiplantae</taxon>
        <taxon>Streptophyta</taxon>
        <taxon>Embryophyta</taxon>
        <taxon>Tracheophyta</taxon>
        <taxon>Spermatophyta</taxon>
        <taxon>Magnoliopsida</taxon>
        <taxon>eudicotyledons</taxon>
        <taxon>Gunneridae</taxon>
        <taxon>Pentapetalae</taxon>
        <taxon>rosids</taxon>
        <taxon>malvids</taxon>
        <taxon>Brassicales</taxon>
        <taxon>Brassicaceae</taxon>
        <taxon>Brassiceae</taxon>
        <taxon>Brassica</taxon>
    </lineage>
</organism>